<dbReference type="PROSITE" id="PS50158">
    <property type="entry name" value="ZF_CCHC"/>
    <property type="match status" value="1"/>
</dbReference>
<reference evidence="3" key="1">
    <citation type="journal article" date="2021" name="Nat. Commun.">
        <title>Genomic analyses provide insights into spinach domestication and the genetic basis of agronomic traits.</title>
        <authorList>
            <person name="Cai X."/>
            <person name="Sun X."/>
            <person name="Xu C."/>
            <person name="Sun H."/>
            <person name="Wang X."/>
            <person name="Ge C."/>
            <person name="Zhang Z."/>
            <person name="Wang Q."/>
            <person name="Fei Z."/>
            <person name="Jiao C."/>
            <person name="Wang Q."/>
        </authorList>
    </citation>
    <scope>NUCLEOTIDE SEQUENCE [LARGE SCALE GENOMIC DNA]</scope>
    <source>
        <strain evidence="3">cv. Varoflay</strain>
    </source>
</reference>
<keyword evidence="1" id="KW-0862">Zinc</keyword>
<organism evidence="3 4">
    <name type="scientific">Spinacia oleracea</name>
    <name type="common">Spinach</name>
    <dbReference type="NCBI Taxonomy" id="3562"/>
    <lineage>
        <taxon>Eukaryota</taxon>
        <taxon>Viridiplantae</taxon>
        <taxon>Streptophyta</taxon>
        <taxon>Embryophyta</taxon>
        <taxon>Tracheophyta</taxon>
        <taxon>Spermatophyta</taxon>
        <taxon>Magnoliopsida</taxon>
        <taxon>eudicotyledons</taxon>
        <taxon>Gunneridae</taxon>
        <taxon>Pentapetalae</taxon>
        <taxon>Caryophyllales</taxon>
        <taxon>Chenopodiaceae</taxon>
        <taxon>Chenopodioideae</taxon>
        <taxon>Anserineae</taxon>
        <taxon>Spinacia</taxon>
    </lineage>
</organism>
<reference evidence="4" key="2">
    <citation type="submission" date="2025-08" db="UniProtKB">
        <authorList>
            <consortium name="RefSeq"/>
        </authorList>
    </citation>
    <scope>IDENTIFICATION</scope>
    <source>
        <tissue evidence="4">Leaf</tissue>
    </source>
</reference>
<gene>
    <name evidence="4" type="primary">LOC110795525</name>
</gene>
<sequence>MAANDNYHPGGRNSAKKGGKYNVDALTMLTSTVQALSQKFDQFQTGSSTVASCEVCGIQGHIANDCQINNVGLTIEQANALYNNNNQRRPFDPYSNTYNEGWKHNPAFSYKNTEKQLNPPPPRNNFNQPPGFLARPPFNPQSFNQQTPPQPKSNLEAMVESLAASQLKQHKYWEGQMKQNEFLSTSFNKFKLMESQVSQLAHQVGQSSKIPGQFPGNTEQPPKDQMNAVTLRNGRVLEELPPRVPQKKVIVVEEEKDEFEKVVEEEKKEPIVSPIKPYKPPVPFPHRLAQAKLEKKCGKFLEVLKKLHINIPFLDAISEMPSYAKFLKDMLSIRGRSKRMQPFH</sequence>
<dbReference type="KEGG" id="soe:110795525"/>
<dbReference type="RefSeq" id="XP_021856228.2">
    <property type="nucleotide sequence ID" value="XM_022000536.2"/>
</dbReference>
<evidence type="ECO:0000313" key="3">
    <source>
        <dbReference type="Proteomes" id="UP000813463"/>
    </source>
</evidence>
<name>A0A9R0IV70_SPIOL</name>
<evidence type="ECO:0000256" key="1">
    <source>
        <dbReference type="PROSITE-ProRule" id="PRU00047"/>
    </source>
</evidence>
<keyword evidence="1" id="KW-0479">Metal-binding</keyword>
<dbReference type="GO" id="GO:0008270">
    <property type="term" value="F:zinc ion binding"/>
    <property type="evidence" value="ECO:0007669"/>
    <property type="project" value="UniProtKB-KW"/>
</dbReference>
<feature type="domain" description="CCHC-type" evidence="2">
    <location>
        <begin position="53"/>
        <end position="66"/>
    </location>
</feature>
<dbReference type="InterPro" id="IPR001878">
    <property type="entry name" value="Znf_CCHC"/>
</dbReference>
<keyword evidence="1" id="KW-0863">Zinc-finger</keyword>
<keyword evidence="3" id="KW-1185">Reference proteome</keyword>
<dbReference type="GeneID" id="110795525"/>
<dbReference type="AlphaFoldDB" id="A0A9R0IV70"/>
<evidence type="ECO:0000259" key="2">
    <source>
        <dbReference type="PROSITE" id="PS50158"/>
    </source>
</evidence>
<dbReference type="GO" id="GO:0003676">
    <property type="term" value="F:nucleic acid binding"/>
    <property type="evidence" value="ECO:0007669"/>
    <property type="project" value="InterPro"/>
</dbReference>
<dbReference type="Proteomes" id="UP000813463">
    <property type="component" value="Chromosome 3"/>
</dbReference>
<protein>
    <recommendedName>
        <fullName evidence="2">CCHC-type domain-containing protein</fullName>
    </recommendedName>
</protein>
<accession>A0A9R0IV70</accession>
<proteinExistence type="predicted"/>
<evidence type="ECO:0000313" key="4">
    <source>
        <dbReference type="RefSeq" id="XP_021856228.2"/>
    </source>
</evidence>